<evidence type="ECO:0000313" key="2">
    <source>
        <dbReference type="EMBL" id="EKC64855.1"/>
    </source>
</evidence>
<feature type="non-terminal residue" evidence="2">
    <location>
        <position position="115"/>
    </location>
</feature>
<protein>
    <submittedName>
        <fullName evidence="2">Terminase large subunit</fullName>
    </submittedName>
</protein>
<gene>
    <name evidence="2" type="ORF">OBE_06728</name>
</gene>
<dbReference type="AlphaFoldDB" id="K1TEG3"/>
<dbReference type="EMBL" id="AJWZ01004645">
    <property type="protein sequence ID" value="EKC64855.1"/>
    <property type="molecule type" value="Genomic_DNA"/>
</dbReference>
<accession>K1TEG3</accession>
<dbReference type="InterPro" id="IPR006517">
    <property type="entry name" value="Phage_terminase_lsu-like_C"/>
</dbReference>
<organism evidence="2">
    <name type="scientific">human gut metagenome</name>
    <dbReference type="NCBI Taxonomy" id="408170"/>
    <lineage>
        <taxon>unclassified sequences</taxon>
        <taxon>metagenomes</taxon>
        <taxon>organismal metagenomes</taxon>
    </lineage>
</organism>
<proteinExistence type="predicted"/>
<feature type="region of interest" description="Disordered" evidence="1">
    <location>
        <begin position="95"/>
        <end position="115"/>
    </location>
</feature>
<dbReference type="NCBIfam" id="TIGR01630">
    <property type="entry name" value="psiM2_ORF9"/>
    <property type="match status" value="1"/>
</dbReference>
<comment type="caution">
    <text evidence="2">The sequence shown here is derived from an EMBL/GenBank/DDBJ whole genome shotgun (WGS) entry which is preliminary data.</text>
</comment>
<name>K1TEG3_9ZZZZ</name>
<feature type="compositionally biased region" description="Basic and acidic residues" evidence="1">
    <location>
        <begin position="95"/>
        <end position="105"/>
    </location>
</feature>
<reference evidence="2" key="1">
    <citation type="journal article" date="2013" name="Environ. Microbiol.">
        <title>Microbiota from the distal guts of lean and obese adolescents exhibit partial functional redundancy besides clear differences in community structure.</title>
        <authorList>
            <person name="Ferrer M."/>
            <person name="Ruiz A."/>
            <person name="Lanza F."/>
            <person name="Haange S.B."/>
            <person name="Oberbach A."/>
            <person name="Till H."/>
            <person name="Bargiela R."/>
            <person name="Campoy C."/>
            <person name="Segura M.T."/>
            <person name="Richter M."/>
            <person name="von Bergen M."/>
            <person name="Seifert J."/>
            <person name="Suarez A."/>
        </authorList>
    </citation>
    <scope>NUCLEOTIDE SEQUENCE</scope>
</reference>
<evidence type="ECO:0000256" key="1">
    <source>
        <dbReference type="SAM" id="MobiDB-lite"/>
    </source>
</evidence>
<sequence length="115" mass="13451">MEVTEPLTAKLLFDGNVNIARIESNNGGRGFARSVKRILQDELKSNKTVIKWFTQHNNKNARIFSNSAWVMQHIYFPEDWKNRWPDYYKAMSRYQREGKNDHDDAQDATTGIAED</sequence>